<evidence type="ECO:0000256" key="5">
    <source>
        <dbReference type="ARBA" id="ARBA00023136"/>
    </source>
</evidence>
<comment type="caution">
    <text evidence="8">The sequence shown here is derived from an EMBL/GenBank/DDBJ whole genome shotgun (WGS) entry which is preliminary data.</text>
</comment>
<dbReference type="InterPro" id="IPR051633">
    <property type="entry name" value="AceTr"/>
</dbReference>
<evidence type="ECO:0000313" key="9">
    <source>
        <dbReference type="Proteomes" id="UP000320762"/>
    </source>
</evidence>
<dbReference type="EMBL" id="VDMD01000035">
    <property type="protein sequence ID" value="TRM58509.1"/>
    <property type="molecule type" value="Genomic_DNA"/>
</dbReference>
<feature type="region of interest" description="Disordered" evidence="6">
    <location>
        <begin position="1"/>
        <end position="48"/>
    </location>
</feature>
<feature type="transmembrane region" description="Helical" evidence="7">
    <location>
        <begin position="213"/>
        <end position="236"/>
    </location>
</feature>
<dbReference type="GO" id="GO:0015123">
    <property type="term" value="F:acetate transmembrane transporter activity"/>
    <property type="evidence" value="ECO:0007669"/>
    <property type="project" value="TreeGrafter"/>
</dbReference>
<reference evidence="8 9" key="1">
    <citation type="journal article" date="2019" name="New Phytol.">
        <title>Comparative genomics reveals unique wood-decay strategies and fruiting body development in the Schizophyllaceae.</title>
        <authorList>
            <person name="Almasi E."/>
            <person name="Sahu N."/>
            <person name="Krizsan K."/>
            <person name="Balint B."/>
            <person name="Kovacs G.M."/>
            <person name="Kiss B."/>
            <person name="Cseklye J."/>
            <person name="Drula E."/>
            <person name="Henrissat B."/>
            <person name="Nagy I."/>
            <person name="Chovatia M."/>
            <person name="Adam C."/>
            <person name="LaButti K."/>
            <person name="Lipzen A."/>
            <person name="Riley R."/>
            <person name="Grigoriev I.V."/>
            <person name="Nagy L.G."/>
        </authorList>
    </citation>
    <scope>NUCLEOTIDE SEQUENCE [LARGE SCALE GENOMIC DNA]</scope>
    <source>
        <strain evidence="8 9">NL-1724</strain>
    </source>
</reference>
<dbReference type="GO" id="GO:0005886">
    <property type="term" value="C:plasma membrane"/>
    <property type="evidence" value="ECO:0007669"/>
    <property type="project" value="TreeGrafter"/>
</dbReference>
<feature type="transmembrane region" description="Helical" evidence="7">
    <location>
        <begin position="124"/>
        <end position="143"/>
    </location>
</feature>
<feature type="compositionally biased region" description="Polar residues" evidence="6">
    <location>
        <begin position="13"/>
        <end position="38"/>
    </location>
</feature>
<comment type="subcellular location">
    <subcellularLocation>
        <location evidence="1">Membrane</location>
        <topology evidence="1">Multi-pass membrane protein</topology>
    </subcellularLocation>
</comment>
<feature type="compositionally biased region" description="Basic and acidic residues" evidence="6">
    <location>
        <begin position="1"/>
        <end position="12"/>
    </location>
</feature>
<gene>
    <name evidence="8" type="ORF">BD626DRAFT_511319</name>
</gene>
<keyword evidence="3 7" id="KW-0812">Transmembrane</keyword>
<evidence type="ECO:0000256" key="6">
    <source>
        <dbReference type="SAM" id="MobiDB-lite"/>
    </source>
</evidence>
<evidence type="ECO:0000256" key="1">
    <source>
        <dbReference type="ARBA" id="ARBA00004141"/>
    </source>
</evidence>
<organism evidence="8 9">
    <name type="scientific">Schizophyllum amplum</name>
    <dbReference type="NCBI Taxonomy" id="97359"/>
    <lineage>
        <taxon>Eukaryota</taxon>
        <taxon>Fungi</taxon>
        <taxon>Dikarya</taxon>
        <taxon>Basidiomycota</taxon>
        <taxon>Agaricomycotina</taxon>
        <taxon>Agaricomycetes</taxon>
        <taxon>Agaricomycetidae</taxon>
        <taxon>Agaricales</taxon>
        <taxon>Schizophyllaceae</taxon>
        <taxon>Schizophyllum</taxon>
    </lineage>
</organism>
<evidence type="ECO:0000256" key="3">
    <source>
        <dbReference type="ARBA" id="ARBA00022692"/>
    </source>
</evidence>
<dbReference type="OrthoDB" id="3648309at2759"/>
<dbReference type="Pfam" id="PF01184">
    <property type="entry name" value="Gpr1_Fun34_YaaH"/>
    <property type="match status" value="1"/>
</dbReference>
<evidence type="ECO:0000256" key="4">
    <source>
        <dbReference type="ARBA" id="ARBA00022989"/>
    </source>
</evidence>
<proteinExistence type="inferred from homology"/>
<feature type="transmembrane region" description="Helical" evidence="7">
    <location>
        <begin position="52"/>
        <end position="73"/>
    </location>
</feature>
<feature type="transmembrane region" description="Helical" evidence="7">
    <location>
        <begin position="155"/>
        <end position="177"/>
    </location>
</feature>
<keyword evidence="9" id="KW-1185">Reference proteome</keyword>
<sequence length="254" mass="26930">MSMKQDIEKGEVETTQQVEATPPSRANLQYAPNHNGANGSAYPPRPLPGSHIANPGTLGLFSFASTTFVLSMYNARVRSITEPNVVVGLALFFGGIAQMLAGMWEFPRGNAFGATAFTSYGAFWLSYATILIPSSGIGAAYVGTADAPIAGGEAMLADAIGIYLMMWMMVTFFLFIASLKRPVPFAALFGMLCLTFLLLGVGEFNAAPNVTRAGGITGVITAFIAYGIGLCELVGWPLGPVPWKDEARVLGRFP</sequence>
<comment type="similarity">
    <text evidence="2">Belongs to the acetate uptake transporter (AceTr) (TC 2.A.96) family.</text>
</comment>
<dbReference type="NCBIfam" id="NF038013">
    <property type="entry name" value="AceTr_1"/>
    <property type="match status" value="1"/>
</dbReference>
<feature type="transmembrane region" description="Helical" evidence="7">
    <location>
        <begin position="183"/>
        <end position="201"/>
    </location>
</feature>
<protein>
    <submittedName>
        <fullName evidence="8">GPR1/FUN34/yaaH family-domain-containing protein</fullName>
    </submittedName>
</protein>
<dbReference type="PANTHER" id="PTHR31123">
    <property type="entry name" value="ACCUMULATION OF DYADS PROTEIN 2-RELATED"/>
    <property type="match status" value="1"/>
</dbReference>
<keyword evidence="5 7" id="KW-0472">Membrane</keyword>
<dbReference type="InterPro" id="IPR000791">
    <property type="entry name" value="Gpr1/Fun34/SatP-like"/>
</dbReference>
<dbReference type="STRING" id="97359.A0A550C135"/>
<accession>A0A550C135</accession>
<dbReference type="AlphaFoldDB" id="A0A550C135"/>
<dbReference type="PANTHER" id="PTHR31123:SF1">
    <property type="entry name" value="ACCUMULATION OF DYADS PROTEIN 2-RELATED"/>
    <property type="match status" value="1"/>
</dbReference>
<feature type="transmembrane region" description="Helical" evidence="7">
    <location>
        <begin position="85"/>
        <end position="104"/>
    </location>
</feature>
<dbReference type="Proteomes" id="UP000320762">
    <property type="component" value="Unassembled WGS sequence"/>
</dbReference>
<evidence type="ECO:0000256" key="7">
    <source>
        <dbReference type="SAM" id="Phobius"/>
    </source>
</evidence>
<keyword evidence="4 7" id="KW-1133">Transmembrane helix</keyword>
<name>A0A550C135_9AGAR</name>
<evidence type="ECO:0000256" key="2">
    <source>
        <dbReference type="ARBA" id="ARBA00005587"/>
    </source>
</evidence>
<evidence type="ECO:0000313" key="8">
    <source>
        <dbReference type="EMBL" id="TRM58509.1"/>
    </source>
</evidence>